<dbReference type="InParanoid" id="A0A0G4GFT7"/>
<protein>
    <submittedName>
        <fullName evidence="2">Uncharacterized protein</fullName>
    </submittedName>
</protein>
<dbReference type="Proteomes" id="UP000041254">
    <property type="component" value="Unassembled WGS sequence"/>
</dbReference>
<evidence type="ECO:0000313" key="3">
    <source>
        <dbReference type="Proteomes" id="UP000041254"/>
    </source>
</evidence>
<gene>
    <name evidence="2" type="ORF">Vbra_17658</name>
</gene>
<sequence length="69" mass="7095">MADLAEAEPRVGSPAGSSSVDAPAAAPAAASVPSFESYQVDDAGVSCWTSTRERRQKREGSLATPRTEG</sequence>
<feature type="region of interest" description="Disordered" evidence="1">
    <location>
        <begin position="1"/>
        <end position="69"/>
    </location>
</feature>
<reference evidence="2 3" key="1">
    <citation type="submission" date="2014-11" db="EMBL/GenBank/DDBJ databases">
        <authorList>
            <person name="Zhu J."/>
            <person name="Qi W."/>
            <person name="Song R."/>
        </authorList>
    </citation>
    <scope>NUCLEOTIDE SEQUENCE [LARGE SCALE GENOMIC DNA]</scope>
</reference>
<feature type="compositionally biased region" description="Low complexity" evidence="1">
    <location>
        <begin position="11"/>
        <end position="34"/>
    </location>
</feature>
<feature type="compositionally biased region" description="Basic and acidic residues" evidence="1">
    <location>
        <begin position="51"/>
        <end position="60"/>
    </location>
</feature>
<dbReference type="EMBL" id="CDMY01000646">
    <property type="protein sequence ID" value="CEM28173.1"/>
    <property type="molecule type" value="Genomic_DNA"/>
</dbReference>
<evidence type="ECO:0000313" key="2">
    <source>
        <dbReference type="EMBL" id="CEM28173.1"/>
    </source>
</evidence>
<dbReference type="VEuPathDB" id="CryptoDB:Vbra_17658"/>
<accession>A0A0G4GFT7</accession>
<name>A0A0G4GFT7_VITBC</name>
<organism evidence="2 3">
    <name type="scientific">Vitrella brassicaformis (strain CCMP3155)</name>
    <dbReference type="NCBI Taxonomy" id="1169540"/>
    <lineage>
        <taxon>Eukaryota</taxon>
        <taxon>Sar</taxon>
        <taxon>Alveolata</taxon>
        <taxon>Colpodellida</taxon>
        <taxon>Vitrellaceae</taxon>
        <taxon>Vitrella</taxon>
    </lineage>
</organism>
<proteinExistence type="predicted"/>
<dbReference type="AlphaFoldDB" id="A0A0G4GFT7"/>
<keyword evidence="3" id="KW-1185">Reference proteome</keyword>
<evidence type="ECO:0000256" key="1">
    <source>
        <dbReference type="SAM" id="MobiDB-lite"/>
    </source>
</evidence>